<comment type="caution">
    <text evidence="2">The sequence shown here is derived from an EMBL/GenBank/DDBJ whole genome shotgun (WGS) entry which is preliminary data.</text>
</comment>
<evidence type="ECO:0000259" key="1">
    <source>
        <dbReference type="Pfam" id="PF01261"/>
    </source>
</evidence>
<sequence length="175" mass="18961">MLSHNSESLKPQLNREYLMKALSRRNFLAGAAAGLSALELGTSCCKASAPEKPAPVTGGPRPGLVTYLLAKDWDVPTIIANCTETGFEAVELRTTHAHGVEVTLSAAERAEVRKMFEDSPVRLASLGSAFEYHSPDPEELQKHIEGTKQYLKLAADLGCDGIKVRPNRLCEDQGI</sequence>
<dbReference type="AlphaFoldDB" id="X0UHV8"/>
<evidence type="ECO:0000313" key="2">
    <source>
        <dbReference type="EMBL" id="GAG05349.1"/>
    </source>
</evidence>
<dbReference type="Gene3D" id="3.20.20.150">
    <property type="entry name" value="Divalent-metal-dependent TIM barrel enzymes"/>
    <property type="match status" value="1"/>
</dbReference>
<dbReference type="EMBL" id="BARS01022903">
    <property type="protein sequence ID" value="GAG05349.1"/>
    <property type="molecule type" value="Genomic_DNA"/>
</dbReference>
<proteinExistence type="predicted"/>
<reference evidence="2" key="1">
    <citation type="journal article" date="2014" name="Front. Microbiol.">
        <title>High frequency of phylogenetically diverse reductive dehalogenase-homologous genes in deep subseafloor sedimentary metagenomes.</title>
        <authorList>
            <person name="Kawai M."/>
            <person name="Futagami T."/>
            <person name="Toyoda A."/>
            <person name="Takaki Y."/>
            <person name="Nishi S."/>
            <person name="Hori S."/>
            <person name="Arai W."/>
            <person name="Tsubouchi T."/>
            <person name="Morono Y."/>
            <person name="Uchiyama I."/>
            <person name="Ito T."/>
            <person name="Fujiyama A."/>
            <person name="Inagaki F."/>
            <person name="Takami H."/>
        </authorList>
    </citation>
    <scope>NUCLEOTIDE SEQUENCE</scope>
    <source>
        <strain evidence="2">Expedition CK06-06</strain>
    </source>
</reference>
<dbReference type="InterPro" id="IPR013022">
    <property type="entry name" value="Xyl_isomerase-like_TIM-brl"/>
</dbReference>
<gene>
    <name evidence="2" type="ORF">S01H1_36546</name>
</gene>
<feature type="non-terminal residue" evidence="2">
    <location>
        <position position="175"/>
    </location>
</feature>
<name>X0UHV8_9ZZZZ</name>
<dbReference type="InterPro" id="IPR036237">
    <property type="entry name" value="Xyl_isomerase-like_sf"/>
</dbReference>
<accession>X0UHV8</accession>
<protein>
    <recommendedName>
        <fullName evidence="1">Xylose isomerase-like TIM barrel domain-containing protein</fullName>
    </recommendedName>
</protein>
<organism evidence="2">
    <name type="scientific">marine sediment metagenome</name>
    <dbReference type="NCBI Taxonomy" id="412755"/>
    <lineage>
        <taxon>unclassified sequences</taxon>
        <taxon>metagenomes</taxon>
        <taxon>ecological metagenomes</taxon>
    </lineage>
</organism>
<dbReference type="Pfam" id="PF01261">
    <property type="entry name" value="AP_endonuc_2"/>
    <property type="match status" value="1"/>
</dbReference>
<dbReference type="SUPFAM" id="SSF51658">
    <property type="entry name" value="Xylose isomerase-like"/>
    <property type="match status" value="1"/>
</dbReference>
<dbReference type="InterPro" id="IPR006311">
    <property type="entry name" value="TAT_signal"/>
</dbReference>
<dbReference type="PROSITE" id="PS51318">
    <property type="entry name" value="TAT"/>
    <property type="match status" value="1"/>
</dbReference>
<feature type="domain" description="Xylose isomerase-like TIM barrel" evidence="1">
    <location>
        <begin position="80"/>
        <end position="162"/>
    </location>
</feature>